<accession>A0A9D1GMI2</accession>
<keyword evidence="3 5" id="KW-0378">Hydrolase</keyword>
<keyword evidence="5" id="KW-1015">Disulfide bond</keyword>
<dbReference type="PANTHER" id="PTHR11452">
    <property type="entry name" value="ALPHA-GALACTOSIDASE/ALPHA-N-ACETYLGALACTOSAMINIDASE"/>
    <property type="match status" value="1"/>
</dbReference>
<comment type="similarity">
    <text evidence="1 5">Belongs to the glycosyl hydrolase 27 family.</text>
</comment>
<evidence type="ECO:0000256" key="2">
    <source>
        <dbReference type="ARBA" id="ARBA00022729"/>
    </source>
</evidence>
<dbReference type="InterPro" id="IPR017853">
    <property type="entry name" value="GH"/>
</dbReference>
<evidence type="ECO:0000256" key="5">
    <source>
        <dbReference type="RuleBase" id="RU361168"/>
    </source>
</evidence>
<evidence type="ECO:0000256" key="1">
    <source>
        <dbReference type="ARBA" id="ARBA00009743"/>
    </source>
</evidence>
<sequence length="542" mass="59574">MNRLFFCFAAALSVAVSCSDGVDKYEAEAVKPPVMGWSSWNAFMIDISDSTIMEQADLLVSTGLYDAGYDHVNVDDGFFGFRGSDGRMNCHPDRFPGGMKAVADHIHSLGMKAGIYSDAGNNTCGSVYNDDANGVGAGLYGHDVQDAELYFNEWGYDFIKIDYCGGQRLGLDERTRYERIREVVDSVAHRPVEINICRWAYPGTWVSSAGDSWRISEDIRPYWASIRNIVSKNLYLSAYARDGRYNDMDMLVVGYDGNRPPYWRDSYGLTAQEEQTHFAMWCMMSSPLLLGCDLRGIPDSTLELITNPELIALNQDPLGLQARVVQRDGGAYVLVKDLLRKRGENRAVALYNPTDSPVDFKVPLELLEYSGHVTFRDLCLREDAGNAEDVLEAEVPAHGIKVYRLGGKRTPAVRYEAEWAYIPDFTTIGTNECARVIELDEASAGAAVAGLGGSEGNCLVWDEVYVPDAGEYIIGIDYSCGSNMDFEVGVNGEMYPVTVGPPVGDSGSCKVVAKLNAGSNVVTMGNPRGEVPIIDCFTLIKK</sequence>
<gene>
    <name evidence="7" type="ORF">IAC35_01425</name>
</gene>
<reference evidence="7" key="1">
    <citation type="submission" date="2020-10" db="EMBL/GenBank/DDBJ databases">
        <authorList>
            <person name="Gilroy R."/>
        </authorList>
    </citation>
    <scope>NUCLEOTIDE SEQUENCE</scope>
    <source>
        <strain evidence="7">ChiHecec2B26-709</strain>
    </source>
</reference>
<dbReference type="Gene3D" id="2.60.40.1180">
    <property type="entry name" value="Golgi alpha-mannosidase II"/>
    <property type="match status" value="1"/>
</dbReference>
<protein>
    <recommendedName>
        <fullName evidence="5">Alpha-galactosidase</fullName>
        <ecNumber evidence="5">3.2.1.22</ecNumber>
    </recommendedName>
    <alternativeName>
        <fullName evidence="5">Melibiase</fullName>
    </alternativeName>
</protein>
<dbReference type="EMBL" id="DVLC01000027">
    <property type="protein sequence ID" value="HIT46499.1"/>
    <property type="molecule type" value="Genomic_DNA"/>
</dbReference>
<dbReference type="Pfam" id="PF17801">
    <property type="entry name" value="Melibiase_C"/>
    <property type="match status" value="1"/>
</dbReference>
<dbReference type="InterPro" id="IPR013780">
    <property type="entry name" value="Glyco_hydro_b"/>
</dbReference>
<keyword evidence="2" id="KW-0732">Signal</keyword>
<dbReference type="SUPFAM" id="SSF51011">
    <property type="entry name" value="Glycosyl hydrolase domain"/>
    <property type="match status" value="1"/>
</dbReference>
<comment type="catalytic activity">
    <reaction evidence="5">
        <text>Hydrolysis of terminal, non-reducing alpha-D-galactose residues in alpha-D-galactosides, including galactose oligosaccharides, galactomannans and galactolipids.</text>
        <dbReference type="EC" id="3.2.1.22"/>
    </reaction>
</comment>
<dbReference type="InterPro" id="IPR002241">
    <property type="entry name" value="Glyco_hydro_27"/>
</dbReference>
<dbReference type="GO" id="GO:0004557">
    <property type="term" value="F:alpha-galactosidase activity"/>
    <property type="evidence" value="ECO:0007669"/>
    <property type="project" value="UniProtKB-EC"/>
</dbReference>
<evidence type="ECO:0000313" key="7">
    <source>
        <dbReference type="EMBL" id="HIT46499.1"/>
    </source>
</evidence>
<dbReference type="SUPFAM" id="SSF51445">
    <property type="entry name" value="(Trans)glycosidases"/>
    <property type="match status" value="1"/>
</dbReference>
<dbReference type="CDD" id="cd14792">
    <property type="entry name" value="GH27"/>
    <property type="match status" value="1"/>
</dbReference>
<reference evidence="7" key="2">
    <citation type="journal article" date="2021" name="PeerJ">
        <title>Extensive microbial diversity within the chicken gut microbiome revealed by metagenomics and culture.</title>
        <authorList>
            <person name="Gilroy R."/>
            <person name="Ravi A."/>
            <person name="Getino M."/>
            <person name="Pursley I."/>
            <person name="Horton D.L."/>
            <person name="Alikhan N.F."/>
            <person name="Baker D."/>
            <person name="Gharbi K."/>
            <person name="Hall N."/>
            <person name="Watson M."/>
            <person name="Adriaenssens E.M."/>
            <person name="Foster-Nyarko E."/>
            <person name="Jarju S."/>
            <person name="Secka A."/>
            <person name="Antonio M."/>
            <person name="Oren A."/>
            <person name="Chaudhuri R.R."/>
            <person name="La Ragione R."/>
            <person name="Hildebrand F."/>
            <person name="Pallen M.J."/>
        </authorList>
    </citation>
    <scope>NUCLEOTIDE SEQUENCE</scope>
    <source>
        <strain evidence="7">ChiHecec2B26-709</strain>
    </source>
</reference>
<evidence type="ECO:0000256" key="3">
    <source>
        <dbReference type="ARBA" id="ARBA00022801"/>
    </source>
</evidence>
<keyword evidence="4 5" id="KW-0326">Glycosidase</keyword>
<dbReference type="EC" id="3.2.1.22" evidence="5"/>
<proteinExistence type="inferred from homology"/>
<feature type="domain" description="Alpha galactosidase C-terminal" evidence="6">
    <location>
        <begin position="343"/>
        <end position="405"/>
    </location>
</feature>
<dbReference type="PROSITE" id="PS51257">
    <property type="entry name" value="PROKAR_LIPOPROTEIN"/>
    <property type="match status" value="1"/>
</dbReference>
<evidence type="ECO:0000313" key="8">
    <source>
        <dbReference type="Proteomes" id="UP000886881"/>
    </source>
</evidence>
<dbReference type="AlphaFoldDB" id="A0A9D1GMI2"/>
<evidence type="ECO:0000259" key="6">
    <source>
        <dbReference type="Pfam" id="PF17801"/>
    </source>
</evidence>
<name>A0A9D1GMI2_9BACT</name>
<evidence type="ECO:0000256" key="4">
    <source>
        <dbReference type="ARBA" id="ARBA00023295"/>
    </source>
</evidence>
<dbReference type="GO" id="GO:0005975">
    <property type="term" value="P:carbohydrate metabolic process"/>
    <property type="evidence" value="ECO:0007669"/>
    <property type="project" value="InterPro"/>
</dbReference>
<dbReference type="PRINTS" id="PR00740">
    <property type="entry name" value="GLHYDRLASE27"/>
</dbReference>
<dbReference type="Pfam" id="PF16499">
    <property type="entry name" value="Melibiase_2"/>
    <property type="match status" value="1"/>
</dbReference>
<comment type="caution">
    <text evidence="7">The sequence shown here is derived from an EMBL/GenBank/DDBJ whole genome shotgun (WGS) entry which is preliminary data.</text>
</comment>
<dbReference type="Gene3D" id="2.60.120.260">
    <property type="entry name" value="Galactose-binding domain-like"/>
    <property type="match status" value="1"/>
</dbReference>
<dbReference type="Gene3D" id="3.20.20.70">
    <property type="entry name" value="Aldolase class I"/>
    <property type="match status" value="1"/>
</dbReference>
<dbReference type="PANTHER" id="PTHR11452:SF75">
    <property type="entry name" value="ALPHA-GALACTOSIDASE MEL1"/>
    <property type="match status" value="1"/>
</dbReference>
<dbReference type="InterPro" id="IPR041233">
    <property type="entry name" value="Melibiase_C"/>
</dbReference>
<dbReference type="Proteomes" id="UP000886881">
    <property type="component" value="Unassembled WGS sequence"/>
</dbReference>
<dbReference type="InterPro" id="IPR013785">
    <property type="entry name" value="Aldolase_TIM"/>
</dbReference>
<organism evidence="7 8">
    <name type="scientific">Candidatus Cryptobacteroides merdipullorum</name>
    <dbReference type="NCBI Taxonomy" id="2840771"/>
    <lineage>
        <taxon>Bacteria</taxon>
        <taxon>Pseudomonadati</taxon>
        <taxon>Bacteroidota</taxon>
        <taxon>Bacteroidia</taxon>
        <taxon>Bacteroidales</taxon>
        <taxon>Candidatus Cryptobacteroides</taxon>
    </lineage>
</organism>